<keyword evidence="1" id="KW-0812">Transmembrane</keyword>
<sequence length="237" mass="27010">MKWESKAEDQMLPPLCFLRNPLSRMAILAPFLIFVSYLMEFRFFAILLTTSVLVVSTVLFRLPHQKLVMVDKLVEEEEVVLMYEKESSAQMAKGSENVTQTKEAQEGIGLALDYSTTSPDLPSESECQDQLSTTEEFEVDWQFGGCVDQSPDLLGGSISDEDSLIEISLPSGHYVGHQEEDPKFNFIQHEKPQEFIFSQCSLMEFLAEFNDMNEEENLIEIDISMGSIKYSRFEIEA</sequence>
<protein>
    <submittedName>
        <fullName evidence="2">Eukaryotic translation initiation factor 3 subunit C like</fullName>
    </submittedName>
</protein>
<name>A0AAD7PRC8_QUISA</name>
<dbReference type="EMBL" id="JARAOO010000006">
    <property type="protein sequence ID" value="KAJ7964692.1"/>
    <property type="molecule type" value="Genomic_DNA"/>
</dbReference>
<keyword evidence="1" id="KW-1133">Transmembrane helix</keyword>
<feature type="transmembrane region" description="Helical" evidence="1">
    <location>
        <begin position="21"/>
        <end position="38"/>
    </location>
</feature>
<gene>
    <name evidence="2" type="ORF">O6P43_014464</name>
</gene>
<proteinExistence type="predicted"/>
<dbReference type="PANTHER" id="PTHR35708:SF3">
    <property type="entry name" value="GB|AAD25831.1"/>
    <property type="match status" value="1"/>
</dbReference>
<comment type="caution">
    <text evidence="2">The sequence shown here is derived from an EMBL/GenBank/DDBJ whole genome shotgun (WGS) entry which is preliminary data.</text>
</comment>
<evidence type="ECO:0000256" key="1">
    <source>
        <dbReference type="SAM" id="Phobius"/>
    </source>
</evidence>
<keyword evidence="2" id="KW-0648">Protein biosynthesis</keyword>
<dbReference type="Proteomes" id="UP001163823">
    <property type="component" value="Chromosome 6"/>
</dbReference>
<keyword evidence="2" id="KW-0396">Initiation factor</keyword>
<dbReference type="PANTHER" id="PTHR35708">
    <property type="entry name" value="GB|AAD25831.1"/>
    <property type="match status" value="1"/>
</dbReference>
<organism evidence="2 3">
    <name type="scientific">Quillaja saponaria</name>
    <name type="common">Soap bark tree</name>
    <dbReference type="NCBI Taxonomy" id="32244"/>
    <lineage>
        <taxon>Eukaryota</taxon>
        <taxon>Viridiplantae</taxon>
        <taxon>Streptophyta</taxon>
        <taxon>Embryophyta</taxon>
        <taxon>Tracheophyta</taxon>
        <taxon>Spermatophyta</taxon>
        <taxon>Magnoliopsida</taxon>
        <taxon>eudicotyledons</taxon>
        <taxon>Gunneridae</taxon>
        <taxon>Pentapetalae</taxon>
        <taxon>rosids</taxon>
        <taxon>fabids</taxon>
        <taxon>Fabales</taxon>
        <taxon>Quillajaceae</taxon>
        <taxon>Quillaja</taxon>
    </lineage>
</organism>
<feature type="transmembrane region" description="Helical" evidence="1">
    <location>
        <begin position="44"/>
        <end position="62"/>
    </location>
</feature>
<evidence type="ECO:0000313" key="2">
    <source>
        <dbReference type="EMBL" id="KAJ7964692.1"/>
    </source>
</evidence>
<accession>A0AAD7PRC8</accession>
<keyword evidence="3" id="KW-1185">Reference proteome</keyword>
<dbReference type="KEGG" id="qsa:O6P43_014464"/>
<keyword evidence="1" id="KW-0472">Membrane</keyword>
<dbReference type="AlphaFoldDB" id="A0AAD7PRC8"/>
<reference evidence="2" key="1">
    <citation type="journal article" date="2023" name="Science">
        <title>Elucidation of the pathway for biosynthesis of saponin adjuvants from the soapbark tree.</title>
        <authorList>
            <person name="Reed J."/>
            <person name="Orme A."/>
            <person name="El-Demerdash A."/>
            <person name="Owen C."/>
            <person name="Martin L.B.B."/>
            <person name="Misra R.C."/>
            <person name="Kikuchi S."/>
            <person name="Rejzek M."/>
            <person name="Martin A.C."/>
            <person name="Harkess A."/>
            <person name="Leebens-Mack J."/>
            <person name="Louveau T."/>
            <person name="Stephenson M.J."/>
            <person name="Osbourn A."/>
        </authorList>
    </citation>
    <scope>NUCLEOTIDE SEQUENCE</scope>
    <source>
        <strain evidence="2">S10</strain>
    </source>
</reference>
<dbReference type="GO" id="GO:0003743">
    <property type="term" value="F:translation initiation factor activity"/>
    <property type="evidence" value="ECO:0007669"/>
    <property type="project" value="UniProtKB-KW"/>
</dbReference>
<evidence type="ECO:0000313" key="3">
    <source>
        <dbReference type="Proteomes" id="UP001163823"/>
    </source>
</evidence>